<dbReference type="InterPro" id="IPR013886">
    <property type="entry name" value="PI31_Prot_C"/>
</dbReference>
<reference evidence="14 15" key="1">
    <citation type="journal article" date="2024" name="J Genomics">
        <title>Draft genome sequencing and assembly of Favolaschia claudopus CIRM-BRFM 2984 isolated from oak limbs.</title>
        <authorList>
            <person name="Navarro D."/>
            <person name="Drula E."/>
            <person name="Chaduli D."/>
            <person name="Cazenave R."/>
            <person name="Ahrendt S."/>
            <person name="Wang J."/>
            <person name="Lipzen A."/>
            <person name="Daum C."/>
            <person name="Barry K."/>
            <person name="Grigoriev I.V."/>
            <person name="Favel A."/>
            <person name="Rosso M.N."/>
            <person name="Martin F."/>
        </authorList>
    </citation>
    <scope>NUCLEOTIDE SEQUENCE [LARGE SCALE GENOMIC DNA]</scope>
    <source>
        <strain evidence="14 15">CIRM-BRFM 2984</strain>
    </source>
</reference>
<gene>
    <name evidence="14" type="ORF">R3P38DRAFT_2494142</name>
</gene>
<dbReference type="GO" id="GO:0005783">
    <property type="term" value="C:endoplasmic reticulum"/>
    <property type="evidence" value="ECO:0007669"/>
    <property type="project" value="UniProtKB-SubCell"/>
</dbReference>
<feature type="region of interest" description="Disordered" evidence="11">
    <location>
        <begin position="236"/>
        <end position="392"/>
    </location>
</feature>
<protein>
    <submittedName>
        <fullName evidence="14">PI31 proteasome regulator N-terminal-domain-containing protein</fullName>
    </submittedName>
</protein>
<feature type="compositionally biased region" description="Acidic residues" evidence="11">
    <location>
        <begin position="561"/>
        <end position="588"/>
    </location>
</feature>
<evidence type="ECO:0000256" key="2">
    <source>
        <dbReference type="ARBA" id="ARBA00004496"/>
    </source>
</evidence>
<dbReference type="Pfam" id="PF08577">
    <property type="entry name" value="PI31_Prot_C"/>
    <property type="match status" value="1"/>
</dbReference>
<keyword evidence="4" id="KW-0488">Methylation</keyword>
<feature type="region of interest" description="Disordered" evidence="11">
    <location>
        <begin position="171"/>
        <end position="223"/>
    </location>
</feature>
<dbReference type="GO" id="GO:0004866">
    <property type="term" value="F:endopeptidase inhibitor activity"/>
    <property type="evidence" value="ECO:0007669"/>
    <property type="project" value="InterPro"/>
</dbReference>
<dbReference type="InterPro" id="IPR021625">
    <property type="entry name" value="PI31_Prot_N"/>
</dbReference>
<evidence type="ECO:0000256" key="10">
    <source>
        <dbReference type="ARBA" id="ARBA00024805"/>
    </source>
</evidence>
<feature type="compositionally biased region" description="Low complexity" evidence="11">
    <location>
        <begin position="347"/>
        <end position="373"/>
    </location>
</feature>
<dbReference type="GO" id="GO:0043161">
    <property type="term" value="P:proteasome-mediated ubiquitin-dependent protein catabolic process"/>
    <property type="evidence" value="ECO:0007669"/>
    <property type="project" value="InterPro"/>
</dbReference>
<dbReference type="PANTHER" id="PTHR13266:SF1">
    <property type="entry name" value="PROTEASOME INHIBITOR PI31 SUBUNIT"/>
    <property type="match status" value="1"/>
</dbReference>
<evidence type="ECO:0000259" key="13">
    <source>
        <dbReference type="Pfam" id="PF11566"/>
    </source>
</evidence>
<evidence type="ECO:0000256" key="7">
    <source>
        <dbReference type="ARBA" id="ARBA00022824"/>
    </source>
</evidence>
<dbReference type="GO" id="GO:0000502">
    <property type="term" value="C:proteasome complex"/>
    <property type="evidence" value="ECO:0007669"/>
    <property type="project" value="UniProtKB-KW"/>
</dbReference>
<comment type="caution">
    <text evidence="14">The sequence shown here is derived from an EMBL/GenBank/DDBJ whole genome shotgun (WGS) entry which is preliminary data.</text>
</comment>
<comment type="subcellular location">
    <subcellularLocation>
        <location evidence="2">Cytoplasm</location>
    </subcellularLocation>
    <subcellularLocation>
        <location evidence="1">Endoplasmic reticulum</location>
    </subcellularLocation>
</comment>
<dbReference type="Pfam" id="PF11566">
    <property type="entry name" value="PI31_Prot_N"/>
    <property type="match status" value="1"/>
</dbReference>
<dbReference type="Proteomes" id="UP001362999">
    <property type="component" value="Unassembled WGS sequence"/>
</dbReference>
<keyword evidence="15" id="KW-1185">Reference proteome</keyword>
<dbReference type="InterPro" id="IPR045128">
    <property type="entry name" value="PI31-like"/>
</dbReference>
<keyword evidence="8 14" id="KW-0647">Proteasome</keyword>
<comment type="similarity">
    <text evidence="3">Belongs to the proteasome inhibitor PI31 family.</text>
</comment>
<evidence type="ECO:0000256" key="8">
    <source>
        <dbReference type="ARBA" id="ARBA00022942"/>
    </source>
</evidence>
<evidence type="ECO:0000256" key="5">
    <source>
        <dbReference type="ARBA" id="ARBA00022490"/>
    </source>
</evidence>
<evidence type="ECO:0000259" key="12">
    <source>
        <dbReference type="Pfam" id="PF08577"/>
    </source>
</evidence>
<feature type="compositionally biased region" description="Gly residues" evidence="11">
    <location>
        <begin position="306"/>
        <end position="315"/>
    </location>
</feature>
<feature type="compositionally biased region" description="Gly residues" evidence="11">
    <location>
        <begin position="251"/>
        <end position="286"/>
    </location>
</feature>
<evidence type="ECO:0000256" key="11">
    <source>
        <dbReference type="SAM" id="MobiDB-lite"/>
    </source>
</evidence>
<dbReference type="EMBL" id="JAWWNJ010000002">
    <property type="protein sequence ID" value="KAK7061612.1"/>
    <property type="molecule type" value="Genomic_DNA"/>
</dbReference>
<organism evidence="14 15">
    <name type="scientific">Favolaschia claudopus</name>
    <dbReference type="NCBI Taxonomy" id="2862362"/>
    <lineage>
        <taxon>Eukaryota</taxon>
        <taxon>Fungi</taxon>
        <taxon>Dikarya</taxon>
        <taxon>Basidiomycota</taxon>
        <taxon>Agaricomycotina</taxon>
        <taxon>Agaricomycetes</taxon>
        <taxon>Agaricomycetidae</taxon>
        <taxon>Agaricales</taxon>
        <taxon>Marasmiineae</taxon>
        <taxon>Mycenaceae</taxon>
        <taxon>Favolaschia</taxon>
    </lineage>
</organism>
<evidence type="ECO:0000313" key="15">
    <source>
        <dbReference type="Proteomes" id="UP001362999"/>
    </source>
</evidence>
<evidence type="ECO:0000256" key="6">
    <source>
        <dbReference type="ARBA" id="ARBA00022553"/>
    </source>
</evidence>
<proteinExistence type="inferred from homology"/>
<evidence type="ECO:0000256" key="3">
    <source>
        <dbReference type="ARBA" id="ARBA00006405"/>
    </source>
</evidence>
<dbReference type="GO" id="GO:0070628">
    <property type="term" value="F:proteasome binding"/>
    <property type="evidence" value="ECO:0007669"/>
    <property type="project" value="InterPro"/>
</dbReference>
<accession>A0AAW0E807</accession>
<evidence type="ECO:0000256" key="1">
    <source>
        <dbReference type="ARBA" id="ARBA00004240"/>
    </source>
</evidence>
<evidence type="ECO:0000313" key="14">
    <source>
        <dbReference type="EMBL" id="KAK7061612.1"/>
    </source>
</evidence>
<feature type="domain" description="PI31 proteasome regulator C-terminal" evidence="12">
    <location>
        <begin position="229"/>
        <end position="304"/>
    </location>
</feature>
<name>A0AAW0E807_9AGAR</name>
<evidence type="ECO:0000256" key="9">
    <source>
        <dbReference type="ARBA" id="ARBA00022990"/>
    </source>
</evidence>
<comment type="function">
    <text evidence="10">Plays an important role in control of proteasome function. Inhibits the hydrolysis of protein and peptide substrates by the 20S proteasome. Also inhibits the activation of the proteasome by the proteasome regulatory proteins PA700 and PA28.</text>
</comment>
<keyword evidence="5" id="KW-0963">Cytoplasm</keyword>
<dbReference type="AlphaFoldDB" id="A0AAW0E807"/>
<dbReference type="PANTHER" id="PTHR13266">
    <property type="entry name" value="PROTEASOME INHIBITOR"/>
    <property type="match status" value="1"/>
</dbReference>
<dbReference type="Gene3D" id="3.40.1000.30">
    <property type="match status" value="1"/>
</dbReference>
<evidence type="ECO:0000256" key="4">
    <source>
        <dbReference type="ARBA" id="ARBA00022481"/>
    </source>
</evidence>
<feature type="domain" description="PI31 proteasome regulator N-terminal" evidence="13">
    <location>
        <begin position="23"/>
        <end position="171"/>
    </location>
</feature>
<keyword evidence="6" id="KW-0597">Phosphoprotein</keyword>
<sequence>MTDPLDAAGLISLLPTLLPPSKQALSSSQDGIAALIHTALTALAFRLVGIDDSSTTSSSLTVLPEDWNKNGPSHYTFRYKHDQSSLEFLVKVSKLGGRTLINAIAFESDKASSLDIATNDFVSPSFFPHNLSNSDATPLIHGFISSNRVSDLMSQFKLKIIQTLVPGLRKDGYTETSRDVPASTSHPPPRAEEPRINQPPSVFPPDFPGANPNPYQLPPTVGPRNPLEIGRRDLDPFPGLPTNPFSPLRGIPGGDGDGMFAGPGHPMFGGGGQRGPRGGGPWGGDGFLPPMGAPPGARFDPVGPSFPGGGLGRGRGGPRRNLGEPDNDEFMPPGLGNVSGFAAACDSTTRMSSPTTPSSPTSPARSTHSRTSPQMRHKTVLPSGFRAAPKPKRDIHKMSLRELQDLHDTNNRLLSSPRESTSTDAWTLRVTAEQAQVANRLRELGMNATMDAISTELKNTAIKAEDDMNVDPPPEPFTNARLEAKRKALSRFGPSDATTHSMSMQEAIELEQHAHQQDKERQERVLEKKRRMGMPIPGEQLTDSEKQARIWAFMNYKPTDSDLEGDDEEFDDSDDDPAFWFADDDEGDTGSQFVEPDEEDYGDIIRVDGSKLPSAYSTFYEPREDD</sequence>
<feature type="region of interest" description="Disordered" evidence="11">
    <location>
        <begin position="559"/>
        <end position="596"/>
    </location>
</feature>
<keyword evidence="9" id="KW-0007">Acetylation</keyword>
<keyword evidence="7" id="KW-0256">Endoplasmic reticulum</keyword>